<evidence type="ECO:0000313" key="3">
    <source>
        <dbReference type="Proteomes" id="UP000472270"/>
    </source>
</evidence>
<reference evidence="2" key="1">
    <citation type="submission" date="2025-08" db="UniProtKB">
        <authorList>
            <consortium name="Ensembl"/>
        </authorList>
    </citation>
    <scope>IDENTIFICATION</scope>
</reference>
<keyword evidence="3" id="KW-1185">Reference proteome</keyword>
<proteinExistence type="predicted"/>
<feature type="domain" description="PDZ" evidence="1">
    <location>
        <begin position="1"/>
        <end position="66"/>
    </location>
</feature>
<dbReference type="Pfam" id="PF17820">
    <property type="entry name" value="PDZ_6"/>
    <property type="match status" value="2"/>
</dbReference>
<feature type="domain" description="PDZ" evidence="1">
    <location>
        <begin position="107"/>
        <end position="178"/>
    </location>
</feature>
<dbReference type="InterPro" id="IPR001478">
    <property type="entry name" value="PDZ"/>
</dbReference>
<dbReference type="CDD" id="cd06743">
    <property type="entry name" value="PDZ1_L-delphilin-like"/>
    <property type="match status" value="1"/>
</dbReference>
<sequence length="225" mass="24210">MPASNQGWPEEFGFQIGGNGPSYILTVEEGSSAHLSGLQPGDQVLEIEGQNVSSLSAQEVIALAQSQRNIPPSIGVVSRIHTYTAINSVLSITIFTICCLHFLACLQMDIIPGPDGRFGFTIVGDCPLLVEDCSTCSPAGRSGLRAGDYVMEVNGIPVKHHEMAAALIKASQGRTLRLGVLCTEKLFAVLKQFAAERKVDWLASALPDILTTEEQQQLISNIRYP</sequence>
<dbReference type="Gene3D" id="1.20.1160.20">
    <property type="match status" value="1"/>
</dbReference>
<dbReference type="InterPro" id="IPR041489">
    <property type="entry name" value="PDZ_6"/>
</dbReference>
<dbReference type="PROSITE" id="PS50106">
    <property type="entry name" value="PDZ"/>
    <property type="match status" value="2"/>
</dbReference>
<protein>
    <recommendedName>
        <fullName evidence="1">PDZ domain-containing protein</fullName>
    </recommendedName>
</protein>
<reference evidence="2" key="2">
    <citation type="submission" date="2025-09" db="UniProtKB">
        <authorList>
            <consortium name="Ensembl"/>
        </authorList>
    </citation>
    <scope>IDENTIFICATION</scope>
</reference>
<dbReference type="InterPro" id="IPR051425">
    <property type="entry name" value="Formin_Homology"/>
</dbReference>
<organism evidence="2 3">
    <name type="scientific">Sinocyclocheilus rhinocerous</name>
    <dbReference type="NCBI Taxonomy" id="307959"/>
    <lineage>
        <taxon>Eukaryota</taxon>
        <taxon>Metazoa</taxon>
        <taxon>Chordata</taxon>
        <taxon>Craniata</taxon>
        <taxon>Vertebrata</taxon>
        <taxon>Euteleostomi</taxon>
        <taxon>Actinopterygii</taxon>
        <taxon>Neopterygii</taxon>
        <taxon>Teleostei</taxon>
        <taxon>Ostariophysi</taxon>
        <taxon>Cypriniformes</taxon>
        <taxon>Cyprinidae</taxon>
        <taxon>Cyprininae</taxon>
        <taxon>Sinocyclocheilus</taxon>
    </lineage>
</organism>
<dbReference type="PANTHER" id="PTHR45725">
    <property type="entry name" value="FORMIN HOMOLOGY 2 FAMILY MEMBER"/>
    <property type="match status" value="1"/>
</dbReference>
<dbReference type="SMART" id="SM00228">
    <property type="entry name" value="PDZ"/>
    <property type="match status" value="2"/>
</dbReference>
<dbReference type="InterPro" id="IPR036034">
    <property type="entry name" value="PDZ_sf"/>
</dbReference>
<dbReference type="PANTHER" id="PTHR45725:SF12">
    <property type="entry name" value="DELPHILIN-RELATED"/>
    <property type="match status" value="1"/>
</dbReference>
<name>A0A673JZN7_9TELE</name>
<evidence type="ECO:0000259" key="1">
    <source>
        <dbReference type="PROSITE" id="PS50106"/>
    </source>
</evidence>
<dbReference type="Gene3D" id="2.30.42.10">
    <property type="match status" value="2"/>
</dbReference>
<dbReference type="Ensembl" id="ENSSRHT00000059117.1">
    <property type="protein sequence ID" value="ENSSRHP00000057513.1"/>
    <property type="gene ID" value="ENSSRHG00000028831.1"/>
</dbReference>
<evidence type="ECO:0000313" key="2">
    <source>
        <dbReference type="Ensembl" id="ENSSRHP00000057513.1"/>
    </source>
</evidence>
<accession>A0A673JZN7</accession>
<dbReference type="AlphaFoldDB" id="A0A673JZN7"/>
<dbReference type="Proteomes" id="UP000472270">
    <property type="component" value="Unassembled WGS sequence"/>
</dbReference>
<dbReference type="SUPFAM" id="SSF50156">
    <property type="entry name" value="PDZ domain-like"/>
    <property type="match status" value="2"/>
</dbReference>